<feature type="region of interest" description="Disordered" evidence="1">
    <location>
        <begin position="1"/>
        <end position="23"/>
    </location>
</feature>
<evidence type="ECO:0000256" key="1">
    <source>
        <dbReference type="SAM" id="MobiDB-lite"/>
    </source>
</evidence>
<comment type="caution">
    <text evidence="2">The sequence shown here is derived from an EMBL/GenBank/DDBJ whole genome shotgun (WGS) entry which is preliminary data.</text>
</comment>
<dbReference type="AlphaFoldDB" id="W9YLX2"/>
<dbReference type="HOGENOM" id="CLU_597160_0_0_1"/>
<dbReference type="GeneID" id="19161749"/>
<reference evidence="2 3" key="1">
    <citation type="submission" date="2013-03" db="EMBL/GenBank/DDBJ databases">
        <title>The Genome Sequence of Capronia coronata CBS 617.96.</title>
        <authorList>
            <consortium name="The Broad Institute Genomics Platform"/>
            <person name="Cuomo C."/>
            <person name="de Hoog S."/>
            <person name="Gorbushina A."/>
            <person name="Walker B."/>
            <person name="Young S.K."/>
            <person name="Zeng Q."/>
            <person name="Gargeya S."/>
            <person name="Fitzgerald M."/>
            <person name="Haas B."/>
            <person name="Abouelleil A."/>
            <person name="Allen A.W."/>
            <person name="Alvarado L."/>
            <person name="Arachchi H.M."/>
            <person name="Berlin A.M."/>
            <person name="Chapman S.B."/>
            <person name="Gainer-Dewar J."/>
            <person name="Goldberg J."/>
            <person name="Griggs A."/>
            <person name="Gujja S."/>
            <person name="Hansen M."/>
            <person name="Howarth C."/>
            <person name="Imamovic A."/>
            <person name="Ireland A."/>
            <person name="Larimer J."/>
            <person name="McCowan C."/>
            <person name="Murphy C."/>
            <person name="Pearson M."/>
            <person name="Poon T.W."/>
            <person name="Priest M."/>
            <person name="Roberts A."/>
            <person name="Saif S."/>
            <person name="Shea T."/>
            <person name="Sisk P."/>
            <person name="Sykes S."/>
            <person name="Wortman J."/>
            <person name="Nusbaum C."/>
            <person name="Birren B."/>
        </authorList>
    </citation>
    <scope>NUCLEOTIDE SEQUENCE [LARGE SCALE GENOMIC DNA]</scope>
    <source>
        <strain evidence="2 3">CBS 617.96</strain>
    </source>
</reference>
<feature type="region of interest" description="Disordered" evidence="1">
    <location>
        <begin position="38"/>
        <end position="65"/>
    </location>
</feature>
<feature type="region of interest" description="Disordered" evidence="1">
    <location>
        <begin position="320"/>
        <end position="344"/>
    </location>
</feature>
<dbReference type="OrthoDB" id="10576177at2759"/>
<dbReference type="eggNOG" id="ENOG502RN5V">
    <property type="taxonomic scope" value="Eukaryota"/>
</dbReference>
<sequence length="389" mass="44574">MADVTEVSVSQIQSEPPASGTEKSAIETLNDQIRQFLKPADGNGNRLPPMTFANDPERPKKGEPIQLSPVDYTVAELQQRLDYAAKLVTRKVSPATWAFAIKYRAAAQAAIAAEIDEEPALSPEERSSPKEQVQTYDAILEYPRSLYYIPTEGMKLLLDSARQLQKMQLFATYRDYLPLSCKAVARAVKENEDLNPYHKSPFSEWWMELQKNIRKERDAETQKPDQKPPVPRASIVRAVKNCATTLKIDEEQLFRTVEQLYGKLANILHRDLCTVESLNADGNDRSLLYIRATIKRLVEHCFTYDTDEEHEPDTWTLTDVGRKQKRRKDKQQSEDPDRAAADVQFQDLIKTEAADEVESRQKWEKMLNAMRRLSAMRKAIAERQESTRT</sequence>
<dbReference type="EMBL" id="AMWN01000006">
    <property type="protein sequence ID" value="EXJ83264.1"/>
    <property type="molecule type" value="Genomic_DNA"/>
</dbReference>
<protein>
    <submittedName>
        <fullName evidence="2">Uncharacterized protein</fullName>
    </submittedName>
</protein>
<feature type="compositionally biased region" description="Basic and acidic residues" evidence="1">
    <location>
        <begin position="330"/>
        <end position="340"/>
    </location>
</feature>
<name>W9YLX2_9EURO</name>
<keyword evidence="3" id="KW-1185">Reference proteome</keyword>
<dbReference type="Proteomes" id="UP000019484">
    <property type="component" value="Unassembled WGS sequence"/>
</dbReference>
<accession>W9YLX2</accession>
<evidence type="ECO:0000313" key="2">
    <source>
        <dbReference type="EMBL" id="EXJ83264.1"/>
    </source>
</evidence>
<feature type="compositionally biased region" description="Polar residues" evidence="1">
    <location>
        <begin position="7"/>
        <end position="16"/>
    </location>
</feature>
<evidence type="ECO:0000313" key="3">
    <source>
        <dbReference type="Proteomes" id="UP000019484"/>
    </source>
</evidence>
<dbReference type="RefSeq" id="XP_007725950.1">
    <property type="nucleotide sequence ID" value="XM_007727760.1"/>
</dbReference>
<gene>
    <name evidence="2" type="ORF">A1O1_06883</name>
</gene>
<proteinExistence type="predicted"/>
<organism evidence="2 3">
    <name type="scientific">Capronia coronata CBS 617.96</name>
    <dbReference type="NCBI Taxonomy" id="1182541"/>
    <lineage>
        <taxon>Eukaryota</taxon>
        <taxon>Fungi</taxon>
        <taxon>Dikarya</taxon>
        <taxon>Ascomycota</taxon>
        <taxon>Pezizomycotina</taxon>
        <taxon>Eurotiomycetes</taxon>
        <taxon>Chaetothyriomycetidae</taxon>
        <taxon>Chaetothyriales</taxon>
        <taxon>Herpotrichiellaceae</taxon>
        <taxon>Capronia</taxon>
    </lineage>
</organism>